<keyword evidence="5" id="KW-0119">Carbohydrate metabolism</keyword>
<evidence type="ECO:0000313" key="11">
    <source>
        <dbReference type="EMBL" id="EXJ15907.1"/>
    </source>
</evidence>
<dbReference type="eggNOG" id="COG2723">
    <property type="taxonomic scope" value="Bacteria"/>
</dbReference>
<evidence type="ECO:0000256" key="8">
    <source>
        <dbReference type="PIRSR" id="PIRSR617736-2"/>
    </source>
</evidence>
<dbReference type="GO" id="GO:0030245">
    <property type="term" value="P:cellulose catabolic process"/>
    <property type="evidence" value="ECO:0007669"/>
    <property type="project" value="UniProtKB-KW"/>
</dbReference>
<reference evidence="11 12" key="1">
    <citation type="submission" date="2012-11" db="EMBL/GenBank/DDBJ databases">
        <title>Genome assembly of Thiorhodococcus sp. AK35.</title>
        <authorList>
            <person name="Nupur N."/>
            <person name="Khatri I."/>
            <person name="Subramanian S."/>
            <person name="Pinnaka A."/>
        </authorList>
    </citation>
    <scope>NUCLEOTIDE SEQUENCE [LARGE SCALE GENOMIC DNA]</scope>
    <source>
        <strain evidence="11 12">AK35</strain>
    </source>
</reference>
<comment type="similarity">
    <text evidence="1 10">Belongs to the glycosyl hydrolase 1 family.</text>
</comment>
<organism evidence="11 12">
    <name type="scientific">Imhoffiella purpurea</name>
    <dbReference type="NCBI Taxonomy" id="1249627"/>
    <lineage>
        <taxon>Bacteria</taxon>
        <taxon>Pseudomonadati</taxon>
        <taxon>Pseudomonadota</taxon>
        <taxon>Gammaproteobacteria</taxon>
        <taxon>Chromatiales</taxon>
        <taxon>Chromatiaceae</taxon>
        <taxon>Imhoffiella</taxon>
    </lineage>
</organism>
<keyword evidence="4" id="KW-0136">Cellulose degradation</keyword>
<dbReference type="InterPro" id="IPR017853">
    <property type="entry name" value="GH"/>
</dbReference>
<feature type="binding site" evidence="8">
    <location>
        <begin position="406"/>
        <end position="407"/>
    </location>
    <ligand>
        <name>substrate</name>
    </ligand>
</feature>
<protein>
    <recommendedName>
        <fullName evidence="2 10">Beta-glucosidase</fullName>
        <ecNumber evidence="2 10">3.2.1.21</ecNumber>
    </recommendedName>
</protein>
<proteinExistence type="inferred from homology"/>
<dbReference type="STRING" id="1249627.D779_0771"/>
<dbReference type="PRINTS" id="PR00131">
    <property type="entry name" value="GLHYDRLASE1"/>
</dbReference>
<dbReference type="Gene3D" id="3.20.20.80">
    <property type="entry name" value="Glycosidases"/>
    <property type="match status" value="1"/>
</dbReference>
<feature type="binding site" evidence="8">
    <location>
        <position position="294"/>
    </location>
    <ligand>
        <name>substrate</name>
    </ligand>
</feature>
<dbReference type="InterPro" id="IPR001360">
    <property type="entry name" value="Glyco_hydro_1"/>
</dbReference>
<dbReference type="InterPro" id="IPR017736">
    <property type="entry name" value="Glyco_hydro_1_beta-glucosidase"/>
</dbReference>
<dbReference type="Pfam" id="PF00232">
    <property type="entry name" value="Glyco_hydro_1"/>
    <property type="match status" value="1"/>
</dbReference>
<keyword evidence="6 10" id="KW-0326">Glycosidase</keyword>
<dbReference type="InterPro" id="IPR018120">
    <property type="entry name" value="Glyco_hydro_1_AS"/>
</dbReference>
<dbReference type="GO" id="GO:0005829">
    <property type="term" value="C:cytosol"/>
    <property type="evidence" value="ECO:0007669"/>
    <property type="project" value="TreeGrafter"/>
</dbReference>
<dbReference type="OrthoDB" id="9765195at2"/>
<accession>W9VIM8</accession>
<dbReference type="EC" id="3.2.1.21" evidence="2 10"/>
<feature type="binding site" evidence="8">
    <location>
        <position position="399"/>
    </location>
    <ligand>
        <name>substrate</name>
    </ligand>
</feature>
<evidence type="ECO:0000256" key="3">
    <source>
        <dbReference type="ARBA" id="ARBA00022801"/>
    </source>
</evidence>
<feature type="binding site" evidence="8">
    <location>
        <position position="122"/>
    </location>
    <ligand>
        <name>substrate</name>
    </ligand>
</feature>
<dbReference type="EMBL" id="AONC01000018">
    <property type="protein sequence ID" value="EXJ15907.1"/>
    <property type="molecule type" value="Genomic_DNA"/>
</dbReference>
<evidence type="ECO:0000256" key="2">
    <source>
        <dbReference type="ARBA" id="ARBA00012744"/>
    </source>
</evidence>
<dbReference type="PANTHER" id="PTHR10353:SF36">
    <property type="entry name" value="LP05116P"/>
    <property type="match status" value="1"/>
</dbReference>
<dbReference type="NCBIfam" id="TIGR03356">
    <property type="entry name" value="BGL"/>
    <property type="match status" value="1"/>
</dbReference>
<evidence type="ECO:0000256" key="5">
    <source>
        <dbReference type="ARBA" id="ARBA00023277"/>
    </source>
</evidence>
<keyword evidence="12" id="KW-1185">Reference proteome</keyword>
<evidence type="ECO:0000256" key="6">
    <source>
        <dbReference type="ARBA" id="ARBA00023295"/>
    </source>
</evidence>
<evidence type="ECO:0000256" key="4">
    <source>
        <dbReference type="ARBA" id="ARBA00023001"/>
    </source>
</evidence>
<keyword evidence="3 10" id="KW-0378">Hydrolase</keyword>
<dbReference type="RefSeq" id="WP_043751341.1">
    <property type="nucleotide sequence ID" value="NZ_AONC01000018.1"/>
</dbReference>
<dbReference type="Proteomes" id="UP000019460">
    <property type="component" value="Unassembled WGS sequence"/>
</dbReference>
<sequence>MIQDRKFPEGFLWGAATCAYQIEGSPLADNAEPSIWDRFTHTPGWIASGDTGDMGSDHYRRFREDVELMAQLGLQAYRFSIPWSRIIMGGHGIINTLGLDVYQHLIDALMEKGIKPVVTLYHWDLPAALQDRGGWLNPDSPQWFADYAEVLFQALDDRVGHWITFSSPWSIAAQGHLEGTLAPGHRDLYEAPRVAHNLLLAHARAVDVYRSIGKQSIGLAVDLEPQHPASRSDEDKAAAIRRDAYVNRWFLDPLLLGHYPEELISAFGAAWPEIDPADLERIRTKTDFIGVNYYSRGLVRADPNAKPFGASRIRMPGSFDSEMGWEIYPQGLIEALVWFKDRYGRIPLFITENGAAFTNTPPVEGEVEDPERIGFLRSHLRAARRAIAAGADLRGYFVWSLLDGFEWTQGYSKHFGLIRVDPDDQSRTPKTSARFYSEVIRSNGENLEQESGLVT</sequence>
<dbReference type="FunFam" id="3.20.20.80:FF:000004">
    <property type="entry name" value="Beta-glucosidase 6-phospho-beta-glucosidase"/>
    <property type="match status" value="1"/>
</dbReference>
<keyword evidence="7" id="KW-0624">Polysaccharide degradation</keyword>
<dbReference type="PATRIC" id="fig|1249627.3.peg.1345"/>
<evidence type="ECO:0000256" key="10">
    <source>
        <dbReference type="RuleBase" id="RU361175"/>
    </source>
</evidence>
<name>W9VIM8_9GAMM</name>
<dbReference type="PANTHER" id="PTHR10353">
    <property type="entry name" value="GLYCOSYL HYDROLASE"/>
    <property type="match status" value="1"/>
</dbReference>
<comment type="catalytic activity">
    <reaction evidence="10">
        <text>Hydrolysis of terminal, non-reducing beta-D-glucosyl residues with release of beta-D-glucose.</text>
        <dbReference type="EC" id="3.2.1.21"/>
    </reaction>
</comment>
<evidence type="ECO:0000256" key="1">
    <source>
        <dbReference type="ARBA" id="ARBA00010838"/>
    </source>
</evidence>
<evidence type="ECO:0000313" key="12">
    <source>
        <dbReference type="Proteomes" id="UP000019460"/>
    </source>
</evidence>
<dbReference type="PROSITE" id="PS00572">
    <property type="entry name" value="GLYCOSYL_HYDROL_F1_1"/>
    <property type="match status" value="1"/>
</dbReference>
<feature type="active site" description="Nucleophile" evidence="9">
    <location>
        <position position="352"/>
    </location>
</feature>
<dbReference type="GO" id="GO:0008422">
    <property type="term" value="F:beta-glucosidase activity"/>
    <property type="evidence" value="ECO:0007669"/>
    <property type="project" value="UniProtKB-EC"/>
</dbReference>
<dbReference type="SUPFAM" id="SSF51445">
    <property type="entry name" value="(Trans)glycosidases"/>
    <property type="match status" value="1"/>
</dbReference>
<gene>
    <name evidence="11" type="ORF">D779_0771</name>
</gene>
<evidence type="ECO:0000256" key="7">
    <source>
        <dbReference type="ARBA" id="ARBA00023326"/>
    </source>
</evidence>
<feature type="binding site" evidence="8">
    <location>
        <position position="21"/>
    </location>
    <ligand>
        <name>substrate</name>
    </ligand>
</feature>
<dbReference type="AlphaFoldDB" id="W9VIM8"/>
<evidence type="ECO:0000256" key="9">
    <source>
        <dbReference type="PROSITE-ProRule" id="PRU10055"/>
    </source>
</evidence>
<comment type="caution">
    <text evidence="11">The sequence shown here is derived from an EMBL/GenBank/DDBJ whole genome shotgun (WGS) entry which is preliminary data.</text>
</comment>